<evidence type="ECO:0000256" key="3">
    <source>
        <dbReference type="ARBA" id="ARBA00022448"/>
    </source>
</evidence>
<evidence type="ECO:0000256" key="7">
    <source>
        <dbReference type="ARBA" id="ARBA00023065"/>
    </source>
</evidence>
<name>A0A427XXD1_9TREE</name>
<evidence type="ECO:0000313" key="12">
    <source>
        <dbReference type="EMBL" id="RSH83538.1"/>
    </source>
</evidence>
<feature type="transmembrane region" description="Helical" evidence="10">
    <location>
        <begin position="314"/>
        <end position="338"/>
    </location>
</feature>
<evidence type="ECO:0000256" key="9">
    <source>
        <dbReference type="SAM" id="MobiDB-lite"/>
    </source>
</evidence>
<evidence type="ECO:0000256" key="2">
    <source>
        <dbReference type="ARBA" id="ARBA00009749"/>
    </source>
</evidence>
<dbReference type="RefSeq" id="XP_028477490.1">
    <property type="nucleotide sequence ID" value="XM_028622598.1"/>
</dbReference>
<dbReference type="Pfam" id="PF01769">
    <property type="entry name" value="MgtE"/>
    <property type="match status" value="2"/>
</dbReference>
<comment type="similarity">
    <text evidence="2">Belongs to the SLC41A transporter family.</text>
</comment>
<feature type="compositionally biased region" description="Polar residues" evidence="9">
    <location>
        <begin position="244"/>
        <end position="257"/>
    </location>
</feature>
<accession>A0A427XXD1</accession>
<dbReference type="GO" id="GO:0005886">
    <property type="term" value="C:plasma membrane"/>
    <property type="evidence" value="ECO:0007669"/>
    <property type="project" value="TreeGrafter"/>
</dbReference>
<dbReference type="PANTHER" id="PTHR16228">
    <property type="entry name" value="DIVALENT CATION TRANSPORTER SOLUTE CARRIER FAMILY 41"/>
    <property type="match status" value="1"/>
</dbReference>
<evidence type="ECO:0000256" key="10">
    <source>
        <dbReference type="SAM" id="Phobius"/>
    </source>
</evidence>
<keyword evidence="4 10" id="KW-0812">Transmembrane</keyword>
<feature type="transmembrane region" description="Helical" evidence="10">
    <location>
        <begin position="398"/>
        <end position="419"/>
    </location>
</feature>
<comment type="caution">
    <text evidence="12">The sequence shown here is derived from an EMBL/GenBank/DDBJ whole genome shotgun (WGS) entry which is preliminary data.</text>
</comment>
<evidence type="ECO:0000256" key="8">
    <source>
        <dbReference type="ARBA" id="ARBA00023136"/>
    </source>
</evidence>
<feature type="compositionally biased region" description="Basic and acidic residues" evidence="9">
    <location>
        <begin position="61"/>
        <end position="79"/>
    </location>
</feature>
<evidence type="ECO:0000256" key="6">
    <source>
        <dbReference type="ARBA" id="ARBA00022989"/>
    </source>
</evidence>
<keyword evidence="3" id="KW-0813">Transport</keyword>
<evidence type="ECO:0000256" key="4">
    <source>
        <dbReference type="ARBA" id="ARBA00022692"/>
    </source>
</evidence>
<dbReference type="AlphaFoldDB" id="A0A427XXD1"/>
<feature type="transmembrane region" description="Helical" evidence="10">
    <location>
        <begin position="344"/>
        <end position="362"/>
    </location>
</feature>
<dbReference type="GeneID" id="39591769"/>
<dbReference type="PANTHER" id="PTHR16228:SF7">
    <property type="entry name" value="SLC41A_MGTE INTEGRAL MEMBRANE DOMAIN-CONTAINING PROTEIN"/>
    <property type="match status" value="1"/>
</dbReference>
<proteinExistence type="inferred from homology"/>
<feature type="domain" description="SLC41A/MgtE integral membrane" evidence="11">
    <location>
        <begin position="409"/>
        <end position="535"/>
    </location>
</feature>
<evidence type="ECO:0000313" key="13">
    <source>
        <dbReference type="Proteomes" id="UP000279236"/>
    </source>
</evidence>
<keyword evidence="6 10" id="KW-1133">Transmembrane helix</keyword>
<sequence>MSPILKRDVAETVRQARRLAAAAGLRDYDEYGEYELDPVGVSKVAAANTRSGGAVASGSAEWDRDRERTDHERGREVTEGRSTSLDLDHGESYDNAPLLRAHDDSESVTTTMSAIEGKWGDLKGLLFSSTPSLLFGLLGLVFSGELLEHCARWRVFRRVDELFILVPMIGNLKGNLEMCLSARLGTSATLGELDGRQTRRSLLIANMTLLGLQALLISSLAAVISFLLGLITIHRLGDVPAGSGPSNGTVSDPSQSDPWREGTTRPGGAQLVMVLATGMGAAGLSSLALGSFMSSLVVVCRWKGVDPDNITPPVAACLGDLVTLFVLALIGTLLVGAMDTVGPLLGVILMGAAASWFTVRVLRDEWVRNIARGAWLPLIGAMLISSGTGMVLESGVGKYRGFALLAISMTGLTGSLGAIHANRLSTTLHTALHPESRSSRERKAHGLTPGQSIIVLFVLAFPCQGAFLLFVHFSGWSDVDLGWVGWVAYTVTTIFSLVVAHYLTIFCWWRDLDPDSYTLPLHSATVDLVGQIVLMCAYELCIWRGNTSVMEVADSVRRTVMT</sequence>
<dbReference type="Proteomes" id="UP000279236">
    <property type="component" value="Unassembled WGS sequence"/>
</dbReference>
<feature type="region of interest" description="Disordered" evidence="9">
    <location>
        <begin position="242"/>
        <end position="264"/>
    </location>
</feature>
<keyword evidence="8 10" id="KW-0472">Membrane</keyword>
<feature type="domain" description="SLC41A/MgtE integral membrane" evidence="11">
    <location>
        <begin position="166"/>
        <end position="330"/>
    </location>
</feature>
<feature type="transmembrane region" description="Helical" evidence="10">
    <location>
        <begin position="374"/>
        <end position="392"/>
    </location>
</feature>
<reference evidence="12 13" key="1">
    <citation type="submission" date="2018-11" db="EMBL/GenBank/DDBJ databases">
        <title>Genome sequence of Apiotrichum porosum DSM 27194.</title>
        <authorList>
            <person name="Aliyu H."/>
            <person name="Gorte O."/>
            <person name="Ochsenreither K."/>
        </authorList>
    </citation>
    <scope>NUCLEOTIDE SEQUENCE [LARGE SCALE GENOMIC DNA]</scope>
    <source>
        <strain evidence="12 13">DSM 27194</strain>
    </source>
</reference>
<feature type="transmembrane region" description="Helical" evidence="10">
    <location>
        <begin position="209"/>
        <end position="233"/>
    </location>
</feature>
<feature type="transmembrane region" description="Helical" evidence="10">
    <location>
        <begin position="281"/>
        <end position="302"/>
    </location>
</feature>
<dbReference type="InterPro" id="IPR006667">
    <property type="entry name" value="SLC41_membr_dom"/>
</dbReference>
<dbReference type="EMBL" id="RSCE01000004">
    <property type="protein sequence ID" value="RSH83538.1"/>
    <property type="molecule type" value="Genomic_DNA"/>
</dbReference>
<feature type="transmembrane region" description="Helical" evidence="10">
    <location>
        <begin position="453"/>
        <end position="474"/>
    </location>
</feature>
<feature type="region of interest" description="Disordered" evidence="9">
    <location>
        <begin position="50"/>
        <end position="86"/>
    </location>
</feature>
<protein>
    <recommendedName>
        <fullName evidence="11">SLC41A/MgtE integral membrane domain-containing protein</fullName>
    </recommendedName>
</protein>
<organism evidence="12 13">
    <name type="scientific">Apiotrichum porosum</name>
    <dbReference type="NCBI Taxonomy" id="105984"/>
    <lineage>
        <taxon>Eukaryota</taxon>
        <taxon>Fungi</taxon>
        <taxon>Dikarya</taxon>
        <taxon>Basidiomycota</taxon>
        <taxon>Agaricomycotina</taxon>
        <taxon>Tremellomycetes</taxon>
        <taxon>Trichosporonales</taxon>
        <taxon>Trichosporonaceae</taxon>
        <taxon>Apiotrichum</taxon>
    </lineage>
</organism>
<dbReference type="SUPFAM" id="SSF161093">
    <property type="entry name" value="MgtE membrane domain-like"/>
    <property type="match status" value="2"/>
</dbReference>
<keyword evidence="5" id="KW-0460">Magnesium</keyword>
<keyword evidence="13" id="KW-1185">Reference proteome</keyword>
<dbReference type="GO" id="GO:0008324">
    <property type="term" value="F:monoatomic cation transmembrane transporter activity"/>
    <property type="evidence" value="ECO:0007669"/>
    <property type="project" value="InterPro"/>
</dbReference>
<evidence type="ECO:0000256" key="1">
    <source>
        <dbReference type="ARBA" id="ARBA00004141"/>
    </source>
</evidence>
<evidence type="ECO:0000256" key="5">
    <source>
        <dbReference type="ARBA" id="ARBA00022842"/>
    </source>
</evidence>
<keyword evidence="7" id="KW-0406">Ion transport</keyword>
<feature type="transmembrane region" description="Helical" evidence="10">
    <location>
        <begin position="486"/>
        <end position="509"/>
    </location>
</feature>
<evidence type="ECO:0000259" key="11">
    <source>
        <dbReference type="Pfam" id="PF01769"/>
    </source>
</evidence>
<dbReference type="InterPro" id="IPR036739">
    <property type="entry name" value="SLC41_membr_dom_sf"/>
</dbReference>
<dbReference type="OrthoDB" id="666972at2759"/>
<dbReference type="InterPro" id="IPR045349">
    <property type="entry name" value="SLC41A1-3"/>
</dbReference>
<dbReference type="Gene3D" id="1.10.357.20">
    <property type="entry name" value="SLC41 divalent cation transporters, integral membrane domain"/>
    <property type="match status" value="2"/>
</dbReference>
<comment type="subcellular location">
    <subcellularLocation>
        <location evidence="1">Membrane</location>
        <topology evidence="1">Multi-pass membrane protein</topology>
    </subcellularLocation>
</comment>
<gene>
    <name evidence="12" type="ORF">EHS24_007226</name>
</gene>